<accession>A0A6J4QRW5</accession>
<evidence type="ECO:0000256" key="1">
    <source>
        <dbReference type="SAM" id="Phobius"/>
    </source>
</evidence>
<feature type="domain" description="CAAX prenyl protease 2/Lysostaphin resistance protein A-like" evidence="2">
    <location>
        <begin position="124"/>
        <end position="217"/>
    </location>
</feature>
<dbReference type="EMBL" id="CADCVG010000050">
    <property type="protein sequence ID" value="CAA9453043.1"/>
    <property type="molecule type" value="Genomic_DNA"/>
</dbReference>
<name>A0A6J4QRW5_9ACTN</name>
<protein>
    <recommendedName>
        <fullName evidence="2">CAAX prenyl protease 2/Lysostaphin resistance protein A-like domain-containing protein</fullName>
    </recommendedName>
</protein>
<dbReference type="Pfam" id="PF02517">
    <property type="entry name" value="Rce1-like"/>
    <property type="match status" value="1"/>
</dbReference>
<keyword evidence="1" id="KW-1133">Transmembrane helix</keyword>
<evidence type="ECO:0000313" key="3">
    <source>
        <dbReference type="EMBL" id="CAA9453043.1"/>
    </source>
</evidence>
<evidence type="ECO:0000259" key="2">
    <source>
        <dbReference type="Pfam" id="PF02517"/>
    </source>
</evidence>
<sequence length="274" mass="29878">MKTFATRHPVVFSLLLALALFGLTFASRAALPTYVVPSVENLPAELVRQPTQGEEAIADLRSAENLYRLMSALLAVVLLTGLGWWREAGFERPSRMRNPLLLLLPLLVCALSFLGGVGIRGPTLFASALLSILIAAFAEEALYRGIFWRVLAPKGVVRAMVVTSLLSGTLFMLGSSPAAPWPETVYLSVLTFCTGFTYAALRWRTASIWPPILLHLVLGLSTEFSTPETIPYLSLLLVLATTLGFVGYGLILLRNPRARADGALTTQEEPPRIR</sequence>
<feature type="transmembrane region" description="Helical" evidence="1">
    <location>
        <begin position="155"/>
        <end position="173"/>
    </location>
</feature>
<feature type="transmembrane region" description="Helical" evidence="1">
    <location>
        <begin position="100"/>
        <end position="119"/>
    </location>
</feature>
<proteinExistence type="predicted"/>
<organism evidence="3">
    <name type="scientific">uncultured Rubrobacteraceae bacterium</name>
    <dbReference type="NCBI Taxonomy" id="349277"/>
    <lineage>
        <taxon>Bacteria</taxon>
        <taxon>Bacillati</taxon>
        <taxon>Actinomycetota</taxon>
        <taxon>Rubrobacteria</taxon>
        <taxon>Rubrobacterales</taxon>
        <taxon>Rubrobacteraceae</taxon>
        <taxon>environmental samples</taxon>
    </lineage>
</organism>
<dbReference type="AlphaFoldDB" id="A0A6J4QRW5"/>
<dbReference type="GO" id="GO:0080120">
    <property type="term" value="P:CAAX-box protein maturation"/>
    <property type="evidence" value="ECO:0007669"/>
    <property type="project" value="UniProtKB-ARBA"/>
</dbReference>
<keyword evidence="1" id="KW-0472">Membrane</keyword>
<feature type="transmembrane region" description="Helical" evidence="1">
    <location>
        <begin position="125"/>
        <end position="143"/>
    </location>
</feature>
<dbReference type="GO" id="GO:0004175">
    <property type="term" value="F:endopeptidase activity"/>
    <property type="evidence" value="ECO:0007669"/>
    <property type="project" value="UniProtKB-ARBA"/>
</dbReference>
<gene>
    <name evidence="3" type="ORF">AVDCRST_MAG14-1184</name>
</gene>
<keyword evidence="1" id="KW-0812">Transmembrane</keyword>
<reference evidence="3" key="1">
    <citation type="submission" date="2020-02" db="EMBL/GenBank/DDBJ databases">
        <authorList>
            <person name="Meier V. D."/>
        </authorList>
    </citation>
    <scope>NUCLEOTIDE SEQUENCE</scope>
    <source>
        <strain evidence="3">AVDCRST_MAG14</strain>
    </source>
</reference>
<feature type="transmembrane region" description="Helical" evidence="1">
    <location>
        <begin position="232"/>
        <end position="253"/>
    </location>
</feature>
<dbReference type="InterPro" id="IPR003675">
    <property type="entry name" value="Rce1/LyrA-like_dom"/>
</dbReference>
<feature type="transmembrane region" description="Helical" evidence="1">
    <location>
        <begin position="69"/>
        <end position="88"/>
    </location>
</feature>